<gene>
    <name evidence="2" type="ORF">C8F04DRAFT_1387892</name>
</gene>
<evidence type="ECO:0000313" key="2">
    <source>
        <dbReference type="EMBL" id="KAJ7046344.1"/>
    </source>
</evidence>
<dbReference type="AlphaFoldDB" id="A0AAD6XIJ0"/>
<keyword evidence="3" id="KW-1185">Reference proteome</keyword>
<evidence type="ECO:0000256" key="1">
    <source>
        <dbReference type="SAM" id="SignalP"/>
    </source>
</evidence>
<reference evidence="2" key="1">
    <citation type="submission" date="2023-03" db="EMBL/GenBank/DDBJ databases">
        <title>Massive genome expansion in bonnet fungi (Mycena s.s.) driven by repeated elements and novel gene families across ecological guilds.</title>
        <authorList>
            <consortium name="Lawrence Berkeley National Laboratory"/>
            <person name="Harder C.B."/>
            <person name="Miyauchi S."/>
            <person name="Viragh M."/>
            <person name="Kuo A."/>
            <person name="Thoen E."/>
            <person name="Andreopoulos B."/>
            <person name="Lu D."/>
            <person name="Skrede I."/>
            <person name="Drula E."/>
            <person name="Henrissat B."/>
            <person name="Morin E."/>
            <person name="Kohler A."/>
            <person name="Barry K."/>
            <person name="LaButti K."/>
            <person name="Morin E."/>
            <person name="Salamov A."/>
            <person name="Lipzen A."/>
            <person name="Mereny Z."/>
            <person name="Hegedus B."/>
            <person name="Baldrian P."/>
            <person name="Stursova M."/>
            <person name="Weitz H."/>
            <person name="Taylor A."/>
            <person name="Grigoriev I.V."/>
            <person name="Nagy L.G."/>
            <person name="Martin F."/>
            <person name="Kauserud H."/>
        </authorList>
    </citation>
    <scope>NUCLEOTIDE SEQUENCE</scope>
    <source>
        <strain evidence="2">CBHHK200</strain>
    </source>
</reference>
<protein>
    <submittedName>
        <fullName evidence="2">Uncharacterized protein</fullName>
    </submittedName>
</protein>
<comment type="caution">
    <text evidence="2">The sequence shown here is derived from an EMBL/GenBank/DDBJ whole genome shotgun (WGS) entry which is preliminary data.</text>
</comment>
<dbReference type="EMBL" id="JARJCM010000003">
    <property type="protein sequence ID" value="KAJ7046344.1"/>
    <property type="molecule type" value="Genomic_DNA"/>
</dbReference>
<sequence>MFFSNALLISVSLTGIMLPTALGVPSPANDIVDIDARGGTLTGTQAAMVSGTVGAVSAAQNVYNTALSIAKGNKNAAIVKNTVSVIKCAFPLGGVVPSGGFLSGGGGLLGSALWGSPASFTGLLDPVTGILGGLVGSCLLDPSNLLSGGGLSGLLGSGGLLGGLLGGSSTLSSLNGLINAVLALLNGGGCSQGDADALINGLVALLDQLIGVLNLGTSCPTGCISGAAGTTFLSLIDAPKGALGGLGIIPGIL</sequence>
<proteinExistence type="predicted"/>
<organism evidence="2 3">
    <name type="scientific">Mycena alexandri</name>
    <dbReference type="NCBI Taxonomy" id="1745969"/>
    <lineage>
        <taxon>Eukaryota</taxon>
        <taxon>Fungi</taxon>
        <taxon>Dikarya</taxon>
        <taxon>Basidiomycota</taxon>
        <taxon>Agaricomycotina</taxon>
        <taxon>Agaricomycetes</taxon>
        <taxon>Agaricomycetidae</taxon>
        <taxon>Agaricales</taxon>
        <taxon>Marasmiineae</taxon>
        <taxon>Mycenaceae</taxon>
        <taxon>Mycena</taxon>
    </lineage>
</organism>
<dbReference type="Proteomes" id="UP001218188">
    <property type="component" value="Unassembled WGS sequence"/>
</dbReference>
<evidence type="ECO:0000313" key="3">
    <source>
        <dbReference type="Proteomes" id="UP001218188"/>
    </source>
</evidence>
<feature type="chain" id="PRO_5041908699" evidence="1">
    <location>
        <begin position="24"/>
        <end position="253"/>
    </location>
</feature>
<accession>A0AAD6XIJ0</accession>
<feature type="signal peptide" evidence="1">
    <location>
        <begin position="1"/>
        <end position="23"/>
    </location>
</feature>
<name>A0AAD6XIJ0_9AGAR</name>
<keyword evidence="1" id="KW-0732">Signal</keyword>